<protein>
    <submittedName>
        <fullName evidence="2">YlxR family protein</fullName>
    </submittedName>
</protein>
<dbReference type="EMBL" id="JACRTK010000002">
    <property type="protein sequence ID" value="MBC8590509.1"/>
    <property type="molecule type" value="Genomic_DNA"/>
</dbReference>
<reference evidence="2 3" key="1">
    <citation type="submission" date="2020-08" db="EMBL/GenBank/DDBJ databases">
        <title>Genome public.</title>
        <authorList>
            <person name="Liu C."/>
            <person name="Sun Q."/>
        </authorList>
    </citation>
    <scope>NUCLEOTIDE SEQUENCE [LARGE SCALE GENOMIC DNA]</scope>
    <source>
        <strain evidence="2 3">NSJ-26</strain>
    </source>
</reference>
<dbReference type="Proteomes" id="UP000601522">
    <property type="component" value="Unassembled WGS sequence"/>
</dbReference>
<dbReference type="NCBIfam" id="NF047356">
    <property type="entry name" value="RNA_bind_RnpM"/>
    <property type="match status" value="1"/>
</dbReference>
<organism evidence="2 3">
    <name type="scientific">Wansuia hejianensis</name>
    <dbReference type="NCBI Taxonomy" id="2763667"/>
    <lineage>
        <taxon>Bacteria</taxon>
        <taxon>Bacillati</taxon>
        <taxon>Bacillota</taxon>
        <taxon>Clostridia</taxon>
        <taxon>Lachnospirales</taxon>
        <taxon>Lachnospiraceae</taxon>
        <taxon>Wansuia</taxon>
    </lineage>
</organism>
<evidence type="ECO:0000313" key="2">
    <source>
        <dbReference type="EMBL" id="MBC8590509.1"/>
    </source>
</evidence>
<gene>
    <name evidence="2" type="ORF">H8689_05120</name>
</gene>
<dbReference type="InterPro" id="IPR035931">
    <property type="entry name" value="YlxR-like_sf"/>
</dbReference>
<dbReference type="Gene3D" id="3.30.1230.10">
    <property type="entry name" value="YlxR-like"/>
    <property type="match status" value="1"/>
</dbReference>
<dbReference type="PANTHER" id="PTHR34215">
    <property type="entry name" value="BLL0784 PROTEIN"/>
    <property type="match status" value="1"/>
</dbReference>
<dbReference type="Pfam" id="PF04296">
    <property type="entry name" value="YlxR"/>
    <property type="match status" value="1"/>
</dbReference>
<dbReference type="AlphaFoldDB" id="A0A926F213"/>
<dbReference type="InterPro" id="IPR007393">
    <property type="entry name" value="YlxR_dom"/>
</dbReference>
<feature type="domain" description="YlxR" evidence="1">
    <location>
        <begin position="9"/>
        <end position="82"/>
    </location>
</feature>
<evidence type="ECO:0000313" key="3">
    <source>
        <dbReference type="Proteomes" id="UP000601522"/>
    </source>
</evidence>
<dbReference type="InterPro" id="IPR037465">
    <property type="entry name" value="YlxR"/>
</dbReference>
<comment type="caution">
    <text evidence="2">The sequence shown here is derived from an EMBL/GenBank/DDBJ whole genome shotgun (WGS) entry which is preliminary data.</text>
</comment>
<name>A0A926F213_9FIRM</name>
<keyword evidence="3" id="KW-1185">Reference proteome</keyword>
<dbReference type="SUPFAM" id="SSF64376">
    <property type="entry name" value="YlxR-like"/>
    <property type="match status" value="1"/>
</dbReference>
<accession>A0A926F213</accession>
<proteinExistence type="predicted"/>
<sequence length="90" mass="10204">MKKKKIPLRKCISCGENKPKKELIRVVRTNDGDIVIDTTGKVNGRGAYLCSNINCLETSAKTNKLSRSLQTEVKEEIYKELKEFINESSK</sequence>
<dbReference type="RefSeq" id="WP_249323349.1">
    <property type="nucleotide sequence ID" value="NZ_JACRTK010000002.1"/>
</dbReference>
<dbReference type="CDD" id="cd00279">
    <property type="entry name" value="YlxR"/>
    <property type="match status" value="1"/>
</dbReference>
<dbReference type="PANTHER" id="PTHR34215:SF1">
    <property type="entry name" value="YLXR DOMAIN-CONTAINING PROTEIN"/>
    <property type="match status" value="1"/>
</dbReference>
<evidence type="ECO:0000259" key="1">
    <source>
        <dbReference type="Pfam" id="PF04296"/>
    </source>
</evidence>